<dbReference type="PANTHER" id="PTHR42756">
    <property type="entry name" value="TRANSCRIPTIONAL REGULATOR, MARR"/>
    <property type="match status" value="1"/>
</dbReference>
<dbReference type="Proteomes" id="UP000824263">
    <property type="component" value="Unassembled WGS sequence"/>
</dbReference>
<sequence>MSLIRWLSVAGRHTRMYLDQRFAPLGINSSQHMYIIKICENPGISQEQFLDLFYLHPSNITRALGGLIKSGFLTKEASPQDKRTYCLYPTQKAYDIYDQILSILDETQKILCSPLSQDEQEQFLEMIQKVALQSVKIL</sequence>
<protein>
    <submittedName>
        <fullName evidence="5">MarR family transcriptional regulator</fullName>
    </submittedName>
</protein>
<reference evidence="5" key="2">
    <citation type="submission" date="2021-04" db="EMBL/GenBank/DDBJ databases">
        <authorList>
            <person name="Gilroy R."/>
        </authorList>
    </citation>
    <scope>NUCLEOTIDE SEQUENCE</scope>
    <source>
        <strain evidence="5">ChiSxjej1B13-11762</strain>
    </source>
</reference>
<dbReference type="Gene3D" id="1.10.10.10">
    <property type="entry name" value="Winged helix-like DNA-binding domain superfamily/Winged helix DNA-binding domain"/>
    <property type="match status" value="1"/>
</dbReference>
<feature type="domain" description="HTH marR-type" evidence="4">
    <location>
        <begin position="1"/>
        <end position="132"/>
    </location>
</feature>
<dbReference type="GO" id="GO:0003677">
    <property type="term" value="F:DNA binding"/>
    <property type="evidence" value="ECO:0007669"/>
    <property type="project" value="UniProtKB-KW"/>
</dbReference>
<evidence type="ECO:0000256" key="2">
    <source>
        <dbReference type="ARBA" id="ARBA00023125"/>
    </source>
</evidence>
<dbReference type="Pfam" id="PF01047">
    <property type="entry name" value="MarR"/>
    <property type="match status" value="1"/>
</dbReference>
<dbReference type="PROSITE" id="PS50995">
    <property type="entry name" value="HTH_MARR_2"/>
    <property type="match status" value="1"/>
</dbReference>
<evidence type="ECO:0000313" key="5">
    <source>
        <dbReference type="EMBL" id="HIW84695.1"/>
    </source>
</evidence>
<dbReference type="PANTHER" id="PTHR42756:SF2">
    <property type="entry name" value="MARR FAMILY REGULATORY PROTEIN"/>
    <property type="match status" value="1"/>
</dbReference>
<dbReference type="PROSITE" id="PS01117">
    <property type="entry name" value="HTH_MARR_1"/>
    <property type="match status" value="1"/>
</dbReference>
<dbReference type="InterPro" id="IPR036388">
    <property type="entry name" value="WH-like_DNA-bd_sf"/>
</dbReference>
<gene>
    <name evidence="5" type="ORF">H9873_10295</name>
</gene>
<dbReference type="InterPro" id="IPR036390">
    <property type="entry name" value="WH_DNA-bd_sf"/>
</dbReference>
<evidence type="ECO:0000259" key="4">
    <source>
        <dbReference type="PROSITE" id="PS50995"/>
    </source>
</evidence>
<dbReference type="PRINTS" id="PR00598">
    <property type="entry name" value="HTHMARR"/>
</dbReference>
<proteinExistence type="predicted"/>
<dbReference type="InterPro" id="IPR023187">
    <property type="entry name" value="Tscrpt_reg_MarR-type_CS"/>
</dbReference>
<dbReference type="SUPFAM" id="SSF46785">
    <property type="entry name" value="Winged helix' DNA-binding domain"/>
    <property type="match status" value="1"/>
</dbReference>
<evidence type="ECO:0000256" key="1">
    <source>
        <dbReference type="ARBA" id="ARBA00023015"/>
    </source>
</evidence>
<keyword evidence="2" id="KW-0238">DNA-binding</keyword>
<name>A0A9D1RC30_9FIRM</name>
<dbReference type="AlphaFoldDB" id="A0A9D1RC30"/>
<reference evidence="5" key="1">
    <citation type="journal article" date="2021" name="PeerJ">
        <title>Extensive microbial diversity within the chicken gut microbiome revealed by metagenomics and culture.</title>
        <authorList>
            <person name="Gilroy R."/>
            <person name="Ravi A."/>
            <person name="Getino M."/>
            <person name="Pursley I."/>
            <person name="Horton D.L."/>
            <person name="Alikhan N.F."/>
            <person name="Baker D."/>
            <person name="Gharbi K."/>
            <person name="Hall N."/>
            <person name="Watson M."/>
            <person name="Adriaenssens E.M."/>
            <person name="Foster-Nyarko E."/>
            <person name="Jarju S."/>
            <person name="Secka A."/>
            <person name="Antonio M."/>
            <person name="Oren A."/>
            <person name="Chaudhuri R.R."/>
            <person name="La Ragione R."/>
            <person name="Hildebrand F."/>
            <person name="Pallen M.J."/>
        </authorList>
    </citation>
    <scope>NUCLEOTIDE SEQUENCE</scope>
    <source>
        <strain evidence="5">ChiSxjej1B13-11762</strain>
    </source>
</reference>
<dbReference type="EMBL" id="DXGF01000183">
    <property type="protein sequence ID" value="HIW84695.1"/>
    <property type="molecule type" value="Genomic_DNA"/>
</dbReference>
<dbReference type="GO" id="GO:0003700">
    <property type="term" value="F:DNA-binding transcription factor activity"/>
    <property type="evidence" value="ECO:0007669"/>
    <property type="project" value="InterPro"/>
</dbReference>
<evidence type="ECO:0000313" key="6">
    <source>
        <dbReference type="Proteomes" id="UP000824263"/>
    </source>
</evidence>
<keyword evidence="3" id="KW-0804">Transcription</keyword>
<organism evidence="5 6">
    <name type="scientific">Candidatus Dorea gallistercoris</name>
    <dbReference type="NCBI Taxonomy" id="2838542"/>
    <lineage>
        <taxon>Bacteria</taxon>
        <taxon>Bacillati</taxon>
        <taxon>Bacillota</taxon>
        <taxon>Clostridia</taxon>
        <taxon>Lachnospirales</taxon>
        <taxon>Lachnospiraceae</taxon>
        <taxon>Dorea</taxon>
    </lineage>
</organism>
<accession>A0A9D1RC30</accession>
<evidence type="ECO:0000256" key="3">
    <source>
        <dbReference type="ARBA" id="ARBA00023163"/>
    </source>
</evidence>
<dbReference type="InterPro" id="IPR000835">
    <property type="entry name" value="HTH_MarR-typ"/>
</dbReference>
<comment type="caution">
    <text evidence="5">The sequence shown here is derived from an EMBL/GenBank/DDBJ whole genome shotgun (WGS) entry which is preliminary data.</text>
</comment>
<keyword evidence="1" id="KW-0805">Transcription regulation</keyword>
<dbReference type="SMART" id="SM00347">
    <property type="entry name" value="HTH_MARR"/>
    <property type="match status" value="1"/>
</dbReference>